<reference evidence="2 3" key="1">
    <citation type="submission" date="2016-03" db="EMBL/GenBank/DDBJ databases">
        <title>Complete genome sequence of Shewanella psychrophila WP2, a deep sea bacterium isolated from west Pacific sediment.</title>
        <authorList>
            <person name="Xu G."/>
            <person name="Jian H."/>
        </authorList>
    </citation>
    <scope>NUCLEOTIDE SEQUENCE [LARGE SCALE GENOMIC DNA]</scope>
    <source>
        <strain evidence="2 3">WP2</strain>
    </source>
</reference>
<keyword evidence="1" id="KW-0472">Membrane</keyword>
<protein>
    <submittedName>
        <fullName evidence="2">Uncharacterized protein</fullName>
    </submittedName>
</protein>
<evidence type="ECO:0000313" key="2">
    <source>
        <dbReference type="EMBL" id="AQS38982.1"/>
    </source>
</evidence>
<feature type="transmembrane region" description="Helical" evidence="1">
    <location>
        <begin position="93"/>
        <end position="111"/>
    </location>
</feature>
<dbReference type="EMBL" id="CP014782">
    <property type="protein sequence ID" value="AQS38982.1"/>
    <property type="molecule type" value="Genomic_DNA"/>
</dbReference>
<dbReference type="OrthoDB" id="6356576at2"/>
<dbReference type="RefSeq" id="WP_077753949.1">
    <property type="nucleotide sequence ID" value="NZ_CP014782.1"/>
</dbReference>
<keyword evidence="1" id="KW-0812">Transmembrane</keyword>
<keyword evidence="1" id="KW-1133">Transmembrane helix</keyword>
<organism evidence="2 3">
    <name type="scientific">Shewanella psychrophila</name>
    <dbReference type="NCBI Taxonomy" id="225848"/>
    <lineage>
        <taxon>Bacteria</taxon>
        <taxon>Pseudomonadati</taxon>
        <taxon>Pseudomonadota</taxon>
        <taxon>Gammaproteobacteria</taxon>
        <taxon>Alteromonadales</taxon>
        <taxon>Shewanellaceae</taxon>
        <taxon>Shewanella</taxon>
    </lineage>
</organism>
<name>A0A1S6HU30_9GAMM</name>
<dbReference type="STRING" id="225848.Sps_03867"/>
<accession>A0A1S6HU30</accession>
<feature type="transmembrane region" description="Helical" evidence="1">
    <location>
        <begin position="268"/>
        <end position="286"/>
    </location>
</feature>
<proteinExistence type="predicted"/>
<keyword evidence="3" id="KW-1185">Reference proteome</keyword>
<gene>
    <name evidence="2" type="ORF">Sps_03867</name>
</gene>
<dbReference type="AlphaFoldDB" id="A0A1S6HU30"/>
<dbReference type="KEGG" id="spsw:Sps_03867"/>
<sequence>MSDIKQVGPGHWIGPEDAGYQPHFFTTDNAANNYTFGRLIQEDPLQPANKRIDLVYKNKEGEDLGEFFETFSAGGHENYLDMRVHSVTSRGKGLGLSILLGLIYLAVFWTVRVAGNVADEINWLDWVVLSTLIVITFGELFRPIATPVRFHKTNQEVYVWHKKVLYRIPWYECEMSVIVAKSHMGYGHLKDGYELVLWLNPKHAVNKDLSGQKHTRLPLVNNMTYHAPIYGYWEYVRRYMTGDTPFWYEISEKPRVPGFNHQLIREDGFIGGLISYLTVVPVLFFFKPAHFALWLGPLRRRWPKEVHEWTGEKCNWH</sequence>
<feature type="transmembrane region" description="Helical" evidence="1">
    <location>
        <begin position="123"/>
        <end position="141"/>
    </location>
</feature>
<dbReference type="Proteomes" id="UP000189545">
    <property type="component" value="Chromosome"/>
</dbReference>
<evidence type="ECO:0000256" key="1">
    <source>
        <dbReference type="SAM" id="Phobius"/>
    </source>
</evidence>
<evidence type="ECO:0000313" key="3">
    <source>
        <dbReference type="Proteomes" id="UP000189545"/>
    </source>
</evidence>